<evidence type="ECO:0000313" key="1">
    <source>
        <dbReference type="EMBL" id="KKL98089.1"/>
    </source>
</evidence>
<name>A0A0F9GGX6_9ZZZZ</name>
<sequence>MTNLCEFCNREVVKELPEKVFTIQCGGKGCGHRTIFGLENEDCRQVILDDGE</sequence>
<dbReference type="EMBL" id="LAZR01018002">
    <property type="protein sequence ID" value="KKL98089.1"/>
    <property type="molecule type" value="Genomic_DNA"/>
</dbReference>
<organism evidence="1">
    <name type="scientific">marine sediment metagenome</name>
    <dbReference type="NCBI Taxonomy" id="412755"/>
    <lineage>
        <taxon>unclassified sequences</taxon>
        <taxon>metagenomes</taxon>
        <taxon>ecological metagenomes</taxon>
    </lineage>
</organism>
<proteinExistence type="predicted"/>
<dbReference type="AlphaFoldDB" id="A0A0F9GGX6"/>
<accession>A0A0F9GGX6</accession>
<gene>
    <name evidence="1" type="ORF">LCGC14_1827870</name>
</gene>
<comment type="caution">
    <text evidence="1">The sequence shown here is derived from an EMBL/GenBank/DDBJ whole genome shotgun (WGS) entry which is preliminary data.</text>
</comment>
<protein>
    <submittedName>
        <fullName evidence="1">Uncharacterized protein</fullName>
    </submittedName>
</protein>
<reference evidence="1" key="1">
    <citation type="journal article" date="2015" name="Nature">
        <title>Complex archaea that bridge the gap between prokaryotes and eukaryotes.</title>
        <authorList>
            <person name="Spang A."/>
            <person name="Saw J.H."/>
            <person name="Jorgensen S.L."/>
            <person name="Zaremba-Niedzwiedzka K."/>
            <person name="Martijn J."/>
            <person name="Lind A.E."/>
            <person name="van Eijk R."/>
            <person name="Schleper C."/>
            <person name="Guy L."/>
            <person name="Ettema T.J."/>
        </authorList>
    </citation>
    <scope>NUCLEOTIDE SEQUENCE</scope>
</reference>